<organism evidence="2 3">
    <name type="scientific">Aspergillus fijiensis CBS 313.89</name>
    <dbReference type="NCBI Taxonomy" id="1448319"/>
    <lineage>
        <taxon>Eukaryota</taxon>
        <taxon>Fungi</taxon>
        <taxon>Dikarya</taxon>
        <taxon>Ascomycota</taxon>
        <taxon>Pezizomycotina</taxon>
        <taxon>Eurotiomycetes</taxon>
        <taxon>Eurotiomycetidae</taxon>
        <taxon>Eurotiales</taxon>
        <taxon>Aspergillaceae</taxon>
        <taxon>Aspergillus</taxon>
    </lineage>
</organism>
<protein>
    <submittedName>
        <fullName evidence="2">Uncharacterized protein</fullName>
    </submittedName>
</protein>
<dbReference type="Proteomes" id="UP000249789">
    <property type="component" value="Unassembled WGS sequence"/>
</dbReference>
<name>A0A8G1RFQ1_9EURO</name>
<keyword evidence="1" id="KW-1133">Transmembrane helix</keyword>
<dbReference type="GeneID" id="63857572"/>
<evidence type="ECO:0000256" key="1">
    <source>
        <dbReference type="SAM" id="Phobius"/>
    </source>
</evidence>
<accession>A0A8G1RFQ1</accession>
<dbReference type="EMBL" id="KZ824696">
    <property type="protein sequence ID" value="RAK72414.1"/>
    <property type="molecule type" value="Genomic_DNA"/>
</dbReference>
<evidence type="ECO:0000313" key="3">
    <source>
        <dbReference type="Proteomes" id="UP000249789"/>
    </source>
</evidence>
<dbReference type="AlphaFoldDB" id="A0A8G1RFQ1"/>
<sequence length="92" mass="10194">MAGALIQMHSVDRSVVPFNWVALTGALALSFFFFFLFCYLGHNTLAHLDNSMLAFPTDLIPAYILPLASKPKSSCLLQRKIIGSRISDYVTV</sequence>
<gene>
    <name evidence="2" type="ORF">BO72DRAFT_275830</name>
</gene>
<proteinExistence type="predicted"/>
<feature type="transmembrane region" description="Helical" evidence="1">
    <location>
        <begin position="20"/>
        <end position="40"/>
    </location>
</feature>
<dbReference type="RefSeq" id="XP_040796426.1">
    <property type="nucleotide sequence ID" value="XM_040940239.1"/>
</dbReference>
<keyword evidence="3" id="KW-1185">Reference proteome</keyword>
<reference evidence="2 3" key="1">
    <citation type="submission" date="2018-02" db="EMBL/GenBank/DDBJ databases">
        <title>The genomes of Aspergillus section Nigri reveals drivers in fungal speciation.</title>
        <authorList>
            <consortium name="DOE Joint Genome Institute"/>
            <person name="Vesth T.C."/>
            <person name="Nybo J."/>
            <person name="Theobald S."/>
            <person name="Brandl J."/>
            <person name="Frisvad J.C."/>
            <person name="Nielsen K.F."/>
            <person name="Lyhne E.K."/>
            <person name="Kogle M.E."/>
            <person name="Kuo A."/>
            <person name="Riley R."/>
            <person name="Clum A."/>
            <person name="Nolan M."/>
            <person name="Lipzen A."/>
            <person name="Salamov A."/>
            <person name="Henrissat B."/>
            <person name="Wiebenga A."/>
            <person name="De vries R.P."/>
            <person name="Grigoriev I.V."/>
            <person name="Mortensen U.H."/>
            <person name="Andersen M.R."/>
            <person name="Baker S.E."/>
        </authorList>
    </citation>
    <scope>NUCLEOTIDE SEQUENCE [LARGE SCALE GENOMIC DNA]</scope>
    <source>
        <strain evidence="2 3">CBS 313.89</strain>
    </source>
</reference>
<evidence type="ECO:0000313" key="2">
    <source>
        <dbReference type="EMBL" id="RAK72414.1"/>
    </source>
</evidence>
<keyword evidence="1" id="KW-0812">Transmembrane</keyword>
<keyword evidence="1" id="KW-0472">Membrane</keyword>
<dbReference type="VEuPathDB" id="FungiDB:BO72DRAFT_275830"/>